<organism evidence="1 2">
    <name type="scientific">Weissella muntiaci</name>
    <dbReference type="NCBI Taxonomy" id="2508881"/>
    <lineage>
        <taxon>Bacteria</taxon>
        <taxon>Bacillati</taxon>
        <taxon>Bacillota</taxon>
        <taxon>Bacilli</taxon>
        <taxon>Lactobacillales</taxon>
        <taxon>Lactobacillaceae</taxon>
        <taxon>Weissella</taxon>
    </lineage>
</organism>
<reference evidence="1 2" key="1">
    <citation type="submission" date="2019-01" db="EMBL/GenBank/DDBJ databases">
        <title>Weissella sp. nov., a novel lactic acid bacterium isolated from animal feces.</title>
        <authorList>
            <person name="Wang L.-T."/>
        </authorList>
    </citation>
    <scope>NUCLEOTIDE SEQUENCE [LARGE SCALE GENOMIC DNA]</scope>
    <source>
        <strain evidence="1 2">8H-2</strain>
    </source>
</reference>
<dbReference type="RefSeq" id="WP_148622466.1">
    <property type="nucleotide sequence ID" value="NZ_SDGZ01000013.1"/>
</dbReference>
<name>A0A6C2C7R4_9LACO</name>
<gene>
    <name evidence="1" type="ORF">ESZ50_04765</name>
</gene>
<sequence>MYEVIDEFPVIRDEVLLTVSPRPKSLRPGDKLETINGTFKFLHYPMGVRDPDDQLTIAAKKLM</sequence>
<dbReference type="Proteomes" id="UP000371977">
    <property type="component" value="Unassembled WGS sequence"/>
</dbReference>
<keyword evidence="2" id="KW-1185">Reference proteome</keyword>
<dbReference type="AlphaFoldDB" id="A0A6C2C7R4"/>
<protein>
    <submittedName>
        <fullName evidence="1">Uncharacterized protein</fullName>
    </submittedName>
</protein>
<comment type="caution">
    <text evidence="1">The sequence shown here is derived from an EMBL/GenBank/DDBJ whole genome shotgun (WGS) entry which is preliminary data.</text>
</comment>
<proteinExistence type="predicted"/>
<evidence type="ECO:0000313" key="2">
    <source>
        <dbReference type="Proteomes" id="UP000371977"/>
    </source>
</evidence>
<evidence type="ECO:0000313" key="1">
    <source>
        <dbReference type="EMBL" id="TYC49907.1"/>
    </source>
</evidence>
<dbReference type="EMBL" id="SDGZ01000013">
    <property type="protein sequence ID" value="TYC49907.1"/>
    <property type="molecule type" value="Genomic_DNA"/>
</dbReference>
<accession>A0A6C2C7R4</accession>